<keyword evidence="2" id="KW-1185">Reference proteome</keyword>
<evidence type="ECO:0000313" key="2">
    <source>
        <dbReference type="Proteomes" id="UP001069802"/>
    </source>
</evidence>
<protein>
    <submittedName>
        <fullName evidence="1">Uncharacterized protein</fullName>
    </submittedName>
</protein>
<dbReference type="EMBL" id="JAPWGY010000001">
    <property type="protein sequence ID" value="MCZ4279983.1"/>
    <property type="molecule type" value="Genomic_DNA"/>
</dbReference>
<comment type="caution">
    <text evidence="1">The sequence shown here is derived from an EMBL/GenBank/DDBJ whole genome shotgun (WGS) entry which is preliminary data.</text>
</comment>
<accession>A0ABT4LFU8</accession>
<dbReference type="SUPFAM" id="SSF48208">
    <property type="entry name" value="Six-hairpin glycosidases"/>
    <property type="match status" value="1"/>
</dbReference>
<dbReference type="InterPro" id="IPR008928">
    <property type="entry name" value="6-hairpin_glycosidase_sf"/>
</dbReference>
<sequence>MSGLMTAGLLGMKVPAVSAAETLPEFTEAVAYQCAFYNLDDLETDAGSCRDFFLQARVIIDPLFGVFDPAVYKDLAGKLGLNERVASSLLFFSTPEGRERQQQRWNDSAAQSMLQQLVLLAEVRKADWPEITGFAELRRKISDGEANRFHKDYINLFKELEVIGQKELSANPVMASALYSVLGADALTIYNTSQGRQLEAARYYGKAAEAVAGISDYHRYLFMRREAYAHVVYGIRAQDYEEVKTGSDAYNTLSLRLILQGVADEGSYWPETMMGYAYVQSILAAMTGDPSYYAEALEAYQEVVAASSPENHLPENHLPENHLYDWAAAQFAMAGIEYNLAELTGINRHLVASVARYQDVMTALPNSSWFWKDALRGQIKGLNLLMAVENNSDYLEEALVAFELLDSLVIDDEDIYSKIYWAEGKDGHGSILHRLGVAKKKTDYLRQALRIKADAYQFYLDNPDISKSIAASSNFDPEKPGYEEQLGLIQKDIARIQSDLKNLEQGN</sequence>
<gene>
    <name evidence="1" type="ORF">O4H49_04285</name>
</gene>
<organism evidence="1 2">
    <name type="scientific">Kiloniella laminariae</name>
    <dbReference type="NCBI Taxonomy" id="454162"/>
    <lineage>
        <taxon>Bacteria</taxon>
        <taxon>Pseudomonadati</taxon>
        <taxon>Pseudomonadota</taxon>
        <taxon>Alphaproteobacteria</taxon>
        <taxon>Rhodospirillales</taxon>
        <taxon>Kiloniellaceae</taxon>
        <taxon>Kiloniella</taxon>
    </lineage>
</organism>
<reference evidence="1" key="1">
    <citation type="submission" date="2022-12" db="EMBL/GenBank/DDBJ databases">
        <title>Bacterial isolates from different developmental stages of Nematostella vectensis.</title>
        <authorList>
            <person name="Fraune S."/>
        </authorList>
    </citation>
    <scope>NUCLEOTIDE SEQUENCE</scope>
    <source>
        <strain evidence="1">G21630-S1</strain>
    </source>
</reference>
<dbReference type="RefSeq" id="WP_269422177.1">
    <property type="nucleotide sequence ID" value="NZ_JAPWGY010000001.1"/>
</dbReference>
<evidence type="ECO:0000313" key="1">
    <source>
        <dbReference type="EMBL" id="MCZ4279983.1"/>
    </source>
</evidence>
<dbReference type="Proteomes" id="UP001069802">
    <property type="component" value="Unassembled WGS sequence"/>
</dbReference>
<proteinExistence type="predicted"/>
<name>A0ABT4LFU8_9PROT</name>